<dbReference type="InterPro" id="IPR003599">
    <property type="entry name" value="Ig_sub"/>
</dbReference>
<proteinExistence type="predicted"/>
<dbReference type="InterPro" id="IPR013783">
    <property type="entry name" value="Ig-like_fold"/>
</dbReference>
<dbReference type="InterPro" id="IPR013106">
    <property type="entry name" value="Ig_V-set"/>
</dbReference>
<evidence type="ECO:0000259" key="6">
    <source>
        <dbReference type="PROSITE" id="PS50835"/>
    </source>
</evidence>
<evidence type="ECO:0000256" key="3">
    <source>
        <dbReference type="ARBA" id="ARBA00023170"/>
    </source>
</evidence>
<dbReference type="PANTHER" id="PTHR19367">
    <property type="entry name" value="T-CELL RECEPTOR ALPHA CHAIN V REGION"/>
    <property type="match status" value="1"/>
</dbReference>
<dbReference type="InterPro" id="IPR007110">
    <property type="entry name" value="Ig-like_dom"/>
</dbReference>
<dbReference type="OMA" id="SNIRYCI"/>
<dbReference type="GO" id="GO:0002250">
    <property type="term" value="P:adaptive immune response"/>
    <property type="evidence" value="ECO:0007669"/>
    <property type="project" value="UniProtKB-KW"/>
</dbReference>
<evidence type="ECO:0000313" key="7">
    <source>
        <dbReference type="Ensembl" id="ENSCCRP00000007770.2"/>
    </source>
</evidence>
<dbReference type="GO" id="GO:0042101">
    <property type="term" value="C:T cell receptor complex"/>
    <property type="evidence" value="ECO:0007669"/>
    <property type="project" value="UniProtKB-KW"/>
</dbReference>
<dbReference type="SMART" id="SM00406">
    <property type="entry name" value="IGv"/>
    <property type="match status" value="1"/>
</dbReference>
<feature type="domain" description="Ig-like" evidence="6">
    <location>
        <begin position="8"/>
        <end position="118"/>
    </location>
</feature>
<evidence type="ECO:0000256" key="5">
    <source>
        <dbReference type="ARBA" id="ARBA00043266"/>
    </source>
</evidence>
<keyword evidence="2" id="KW-1064">Adaptive immunity</keyword>
<keyword evidence="3" id="KW-0675">Receptor</keyword>
<dbReference type="InterPro" id="IPR036179">
    <property type="entry name" value="Ig-like_dom_sf"/>
</dbReference>
<protein>
    <recommendedName>
        <fullName evidence="6">Ig-like domain-containing protein</fullName>
    </recommendedName>
</protein>
<keyword evidence="1" id="KW-0732">Signal</keyword>
<dbReference type="PANTHER" id="PTHR19367:SF18">
    <property type="entry name" value="T CELL RECEPTOR ALPHA VARIABLE 16"/>
    <property type="match status" value="1"/>
</dbReference>
<organism evidence="7 8">
    <name type="scientific">Cyprinus carpio carpio</name>
    <dbReference type="NCBI Taxonomy" id="630221"/>
    <lineage>
        <taxon>Eukaryota</taxon>
        <taxon>Metazoa</taxon>
        <taxon>Chordata</taxon>
        <taxon>Craniata</taxon>
        <taxon>Vertebrata</taxon>
        <taxon>Euteleostomi</taxon>
        <taxon>Actinopterygii</taxon>
        <taxon>Neopterygii</taxon>
        <taxon>Teleostei</taxon>
        <taxon>Ostariophysi</taxon>
        <taxon>Cypriniformes</taxon>
        <taxon>Cyprinidae</taxon>
        <taxon>Cyprininae</taxon>
        <taxon>Cyprinus</taxon>
    </lineage>
</organism>
<name>A0A8C0YGE5_CYPCA</name>
<dbReference type="Gene3D" id="2.60.40.10">
    <property type="entry name" value="Immunoglobulins"/>
    <property type="match status" value="1"/>
</dbReference>
<dbReference type="Proteomes" id="UP001108240">
    <property type="component" value="Unplaced"/>
</dbReference>
<reference evidence="7" key="1">
    <citation type="submission" date="2025-08" db="UniProtKB">
        <authorList>
            <consortium name="Ensembl"/>
        </authorList>
    </citation>
    <scope>IDENTIFICATION</scope>
</reference>
<dbReference type="SMART" id="SM00409">
    <property type="entry name" value="IG"/>
    <property type="match status" value="1"/>
</dbReference>
<dbReference type="AlphaFoldDB" id="A0A8C0YGE5"/>
<dbReference type="InterPro" id="IPR051287">
    <property type="entry name" value="TCR_variable_region"/>
</dbReference>
<keyword evidence="5" id="KW-1279">T cell receptor</keyword>
<keyword evidence="8" id="KW-1185">Reference proteome</keyword>
<dbReference type="SUPFAM" id="SSF48726">
    <property type="entry name" value="Immunoglobulin"/>
    <property type="match status" value="1"/>
</dbReference>
<evidence type="ECO:0000256" key="1">
    <source>
        <dbReference type="ARBA" id="ARBA00022729"/>
    </source>
</evidence>
<dbReference type="GeneTree" id="ENSGT00990000205049"/>
<accession>A0A8C0YGE5</accession>
<dbReference type="PROSITE" id="PS50835">
    <property type="entry name" value="IG_LIKE"/>
    <property type="match status" value="1"/>
</dbReference>
<keyword evidence="4" id="KW-0393">Immunoglobulin domain</keyword>
<dbReference type="Pfam" id="PF07686">
    <property type="entry name" value="V-set"/>
    <property type="match status" value="1"/>
</dbReference>
<reference evidence="7" key="2">
    <citation type="submission" date="2025-09" db="UniProtKB">
        <authorList>
            <consortium name="Ensembl"/>
        </authorList>
    </citation>
    <scope>IDENTIFICATION</scope>
</reference>
<keyword evidence="5" id="KW-0391">Immunity</keyword>
<dbReference type="Ensembl" id="ENSCCRT00000008539.2">
    <property type="protein sequence ID" value="ENSCCRP00000007770.2"/>
    <property type="gene ID" value="ENSCCRG00000004606.2"/>
</dbReference>
<evidence type="ECO:0000256" key="2">
    <source>
        <dbReference type="ARBA" id="ARBA00023130"/>
    </source>
</evidence>
<evidence type="ECO:0000256" key="4">
    <source>
        <dbReference type="ARBA" id="ARBA00023319"/>
    </source>
</evidence>
<evidence type="ECO:0000313" key="8">
    <source>
        <dbReference type="Proteomes" id="UP001108240"/>
    </source>
</evidence>
<sequence length="118" mass="13260">YRTSNVSMTVISVQNEMFHSEGANITLSCNFSSAYTLQWYRQYPGQAPKYLIVILYSTGKVSQRSEIVDQDPRFSGKLNDKKTHVDLEISSAAVSDSALYYCALQPTVKGNTTTQYKN</sequence>